<feature type="region of interest" description="Disordered" evidence="1">
    <location>
        <begin position="68"/>
        <end position="108"/>
    </location>
</feature>
<evidence type="ECO:0000256" key="1">
    <source>
        <dbReference type="SAM" id="MobiDB-lite"/>
    </source>
</evidence>
<dbReference type="InterPro" id="IPR036249">
    <property type="entry name" value="Thioredoxin-like_sf"/>
</dbReference>
<name>A0ABM7VEY6_9BACT</name>
<feature type="compositionally biased region" description="Basic and acidic residues" evidence="1">
    <location>
        <begin position="68"/>
        <end position="98"/>
    </location>
</feature>
<sequence>MKTLKPKGDALFFCMGSHCKGKNEKLFDWAKEKKSFKPFHILQMKCSGHCDDKPVVFDSNSQQWLGKMKKEDLKAMVETPEEKAPSEKKKDKSKDKSKEKKSKGKDKA</sequence>
<gene>
    <name evidence="2" type="ORF">PEPS_18180</name>
</gene>
<protein>
    <recommendedName>
        <fullName evidence="4">(2Fe-2S) ferredoxin domain-containing protein</fullName>
    </recommendedName>
</protein>
<dbReference type="SUPFAM" id="SSF52833">
    <property type="entry name" value="Thioredoxin-like"/>
    <property type="match status" value="1"/>
</dbReference>
<dbReference type="Proteomes" id="UP001354989">
    <property type="component" value="Chromosome"/>
</dbReference>
<dbReference type="Gene3D" id="3.40.30.10">
    <property type="entry name" value="Glutaredoxin"/>
    <property type="match status" value="1"/>
</dbReference>
<evidence type="ECO:0000313" key="2">
    <source>
        <dbReference type="EMBL" id="BDC99537.1"/>
    </source>
</evidence>
<reference evidence="2 3" key="1">
    <citation type="submission" date="2021-12" db="EMBL/GenBank/DDBJ databases">
        <title>Genome sequencing of bacteria with rrn-lacking chromosome and rrn-plasmid.</title>
        <authorList>
            <person name="Anda M."/>
            <person name="Iwasaki W."/>
        </authorList>
    </citation>
    <scope>NUCLEOTIDE SEQUENCE [LARGE SCALE GENOMIC DNA]</scope>
    <source>
        <strain evidence="2 3">NBRC 101262</strain>
    </source>
</reference>
<organism evidence="2 3">
    <name type="scientific">Persicobacter psychrovividus</name>
    <dbReference type="NCBI Taxonomy" id="387638"/>
    <lineage>
        <taxon>Bacteria</taxon>
        <taxon>Pseudomonadati</taxon>
        <taxon>Bacteroidota</taxon>
        <taxon>Cytophagia</taxon>
        <taxon>Cytophagales</taxon>
        <taxon>Persicobacteraceae</taxon>
        <taxon>Persicobacter</taxon>
    </lineage>
</organism>
<dbReference type="EMBL" id="AP025292">
    <property type="protein sequence ID" value="BDC99537.1"/>
    <property type="molecule type" value="Genomic_DNA"/>
</dbReference>
<dbReference type="RefSeq" id="WP_338396855.1">
    <property type="nucleotide sequence ID" value="NZ_AP025292.1"/>
</dbReference>
<proteinExistence type="predicted"/>
<dbReference type="CDD" id="cd02980">
    <property type="entry name" value="TRX_Fd_family"/>
    <property type="match status" value="1"/>
</dbReference>
<feature type="compositionally biased region" description="Basic residues" evidence="1">
    <location>
        <begin position="99"/>
        <end position="108"/>
    </location>
</feature>
<evidence type="ECO:0000313" key="3">
    <source>
        <dbReference type="Proteomes" id="UP001354989"/>
    </source>
</evidence>
<accession>A0ABM7VEY6</accession>
<evidence type="ECO:0008006" key="4">
    <source>
        <dbReference type="Google" id="ProtNLM"/>
    </source>
</evidence>
<keyword evidence="3" id="KW-1185">Reference proteome</keyword>